<keyword evidence="4" id="KW-1185">Reference proteome</keyword>
<dbReference type="EMBL" id="FYEW01000001">
    <property type="protein sequence ID" value="SNC61755.1"/>
    <property type="molecule type" value="Genomic_DNA"/>
</dbReference>
<evidence type="ECO:0000256" key="1">
    <source>
        <dbReference type="SAM" id="SignalP"/>
    </source>
</evidence>
<reference evidence="4" key="1">
    <citation type="submission" date="2017-06" db="EMBL/GenBank/DDBJ databases">
        <authorList>
            <person name="Varghese N."/>
            <person name="Submissions S."/>
        </authorList>
    </citation>
    <scope>NUCLEOTIDE SEQUENCE [LARGE SCALE GENOMIC DNA]</scope>
    <source>
        <strain evidence="4">DSM 11116</strain>
    </source>
</reference>
<dbReference type="AlphaFoldDB" id="A0A212T6Y3"/>
<keyword evidence="1" id="KW-0732">Signal</keyword>
<dbReference type="Proteomes" id="UP000198131">
    <property type="component" value="Unassembled WGS sequence"/>
</dbReference>
<dbReference type="InterPro" id="IPR011465">
    <property type="entry name" value="DUF1571"/>
</dbReference>
<sequence>MISIFRLSAVAALAAATVATSAAALAPSEKLSTDQVISRLSTAITNLKTLRCTVRAQERIEGSYQKAHTQMKMAFSPYKVYLRNQKGVEVLWVTGQNNGDAWVYPNSFPYVTLNLDPLGALMRKSQHHSALDAGYGTIAEMLHGSSQRLDHTFEKTFRYSGDTTIAGRPAYILRASYPQFRYVAYKTTKPETVTAISDKFGCGEYRILERNDLSAGATVPAGRTLQVPNAYGRRIVMCIDQKLMLPLVVQVHDDKGLFEKFEFSDIVANQPIPAAEFTKDFKGYKF</sequence>
<name>A0A212T6Y3_9BACT</name>
<protein>
    <recommendedName>
        <fullName evidence="2">LysM domain-containing protein</fullName>
    </recommendedName>
</protein>
<gene>
    <name evidence="3" type="ORF">SAMN06265337_0532</name>
</gene>
<feature type="chain" id="PRO_5013007681" description="LysM domain-containing protein" evidence="1">
    <location>
        <begin position="23"/>
        <end position="286"/>
    </location>
</feature>
<proteinExistence type="predicted"/>
<evidence type="ECO:0000259" key="2">
    <source>
        <dbReference type="PROSITE" id="PS51782"/>
    </source>
</evidence>
<feature type="domain" description="LysM" evidence="2">
    <location>
        <begin position="183"/>
        <end position="227"/>
    </location>
</feature>
<dbReference type="Pfam" id="PF07608">
    <property type="entry name" value="DUF1571"/>
    <property type="match status" value="1"/>
</dbReference>
<organism evidence="3 4">
    <name type="scientific">Hymenobacter gelipurpurascens</name>
    <dbReference type="NCBI Taxonomy" id="89968"/>
    <lineage>
        <taxon>Bacteria</taxon>
        <taxon>Pseudomonadati</taxon>
        <taxon>Bacteroidota</taxon>
        <taxon>Cytophagia</taxon>
        <taxon>Cytophagales</taxon>
        <taxon>Hymenobacteraceae</taxon>
        <taxon>Hymenobacter</taxon>
    </lineage>
</organism>
<dbReference type="Pfam" id="PF01476">
    <property type="entry name" value="LysM"/>
    <property type="match status" value="1"/>
</dbReference>
<accession>A0A212T6Y3</accession>
<evidence type="ECO:0000313" key="4">
    <source>
        <dbReference type="Proteomes" id="UP000198131"/>
    </source>
</evidence>
<dbReference type="PROSITE" id="PS51782">
    <property type="entry name" value="LYSM"/>
    <property type="match status" value="1"/>
</dbReference>
<dbReference type="RefSeq" id="WP_170934677.1">
    <property type="nucleotide sequence ID" value="NZ_FYEW01000001.1"/>
</dbReference>
<feature type="signal peptide" evidence="1">
    <location>
        <begin position="1"/>
        <end position="22"/>
    </location>
</feature>
<dbReference type="InterPro" id="IPR018392">
    <property type="entry name" value="LysM"/>
</dbReference>
<evidence type="ECO:0000313" key="3">
    <source>
        <dbReference type="EMBL" id="SNC61755.1"/>
    </source>
</evidence>